<reference evidence="4" key="1">
    <citation type="submission" date="2020-07" db="EMBL/GenBank/DDBJ databases">
        <authorList>
            <person name="Pettersson B.M.F."/>
            <person name="Behra P.R.K."/>
            <person name="Ramesh M."/>
            <person name="Das S."/>
            <person name="Dasgupta S."/>
            <person name="Kirsebom L.A."/>
        </authorList>
    </citation>
    <scope>NUCLEOTIDE SEQUENCE</scope>
    <source>
        <strain evidence="4">DSM 44838</strain>
    </source>
</reference>
<reference evidence="4" key="2">
    <citation type="journal article" date="2022" name="BMC Genomics">
        <title>Comparative genome analysis of mycobacteria focusing on tRNA and non-coding RNA.</title>
        <authorList>
            <person name="Behra P.R.K."/>
            <person name="Pettersson B.M.F."/>
            <person name="Ramesh M."/>
            <person name="Das S."/>
            <person name="Dasgupta S."/>
            <person name="Kirsebom L.A."/>
        </authorList>
    </citation>
    <scope>NUCLEOTIDE SEQUENCE</scope>
    <source>
        <strain evidence="4">DSM 44838</strain>
    </source>
</reference>
<gene>
    <name evidence="4" type="ORF">H7K45_29995</name>
</gene>
<dbReference type="AlphaFoldDB" id="A0A9X2ZAL0"/>
<evidence type="ECO:0000313" key="4">
    <source>
        <dbReference type="EMBL" id="MCV7424779.1"/>
    </source>
</evidence>
<evidence type="ECO:0000313" key="5">
    <source>
        <dbReference type="Proteomes" id="UP001141629"/>
    </source>
</evidence>
<organism evidence="4 5">
    <name type="scientific">Mycobacterium yunnanensis</name>
    <dbReference type="NCBI Taxonomy" id="368477"/>
    <lineage>
        <taxon>Bacteria</taxon>
        <taxon>Bacillati</taxon>
        <taxon>Actinomycetota</taxon>
        <taxon>Actinomycetes</taxon>
        <taxon>Mycobacteriales</taxon>
        <taxon>Mycobacteriaceae</taxon>
        <taxon>Mycobacterium</taxon>
    </lineage>
</organism>
<keyword evidence="2" id="KW-0067">ATP-binding</keyword>
<dbReference type="InterPro" id="IPR016032">
    <property type="entry name" value="Sig_transdc_resp-reg_C-effctor"/>
</dbReference>
<dbReference type="SUPFAM" id="SSF48452">
    <property type="entry name" value="TPR-like"/>
    <property type="match status" value="2"/>
</dbReference>
<accession>A0A9X2ZAL0</accession>
<dbReference type="InterPro" id="IPR027417">
    <property type="entry name" value="P-loop_NTPase"/>
</dbReference>
<dbReference type="Pfam" id="PF00196">
    <property type="entry name" value="GerE"/>
    <property type="match status" value="1"/>
</dbReference>
<protein>
    <submittedName>
        <fullName evidence="4">AAA family ATPase</fullName>
    </submittedName>
</protein>
<dbReference type="SUPFAM" id="SSF52540">
    <property type="entry name" value="P-loop containing nucleoside triphosphate hydrolases"/>
    <property type="match status" value="1"/>
</dbReference>
<dbReference type="Pfam" id="PF13191">
    <property type="entry name" value="AAA_16"/>
    <property type="match status" value="1"/>
</dbReference>
<dbReference type="GO" id="GO:0006355">
    <property type="term" value="P:regulation of DNA-templated transcription"/>
    <property type="evidence" value="ECO:0007669"/>
    <property type="project" value="InterPro"/>
</dbReference>
<dbReference type="PROSITE" id="PS00622">
    <property type="entry name" value="HTH_LUXR_1"/>
    <property type="match status" value="1"/>
</dbReference>
<comment type="caution">
    <text evidence="4">The sequence shown here is derived from an EMBL/GenBank/DDBJ whole genome shotgun (WGS) entry which is preliminary data.</text>
</comment>
<dbReference type="GO" id="GO:0003677">
    <property type="term" value="F:DNA binding"/>
    <property type="evidence" value="ECO:0007669"/>
    <property type="project" value="InterPro"/>
</dbReference>
<dbReference type="InterPro" id="IPR041664">
    <property type="entry name" value="AAA_16"/>
</dbReference>
<feature type="domain" description="HTH luxR-type" evidence="3">
    <location>
        <begin position="848"/>
        <end position="913"/>
    </location>
</feature>
<proteinExistence type="predicted"/>
<keyword evidence="1" id="KW-0547">Nucleotide-binding</keyword>
<dbReference type="Gene3D" id="1.10.10.10">
    <property type="entry name" value="Winged helix-like DNA-binding domain superfamily/Winged helix DNA-binding domain"/>
    <property type="match status" value="1"/>
</dbReference>
<dbReference type="InterPro" id="IPR011990">
    <property type="entry name" value="TPR-like_helical_dom_sf"/>
</dbReference>
<dbReference type="InterPro" id="IPR000792">
    <property type="entry name" value="Tscrpt_reg_LuxR_C"/>
</dbReference>
<keyword evidence="5" id="KW-1185">Reference proteome</keyword>
<dbReference type="PANTHER" id="PTHR16305:SF35">
    <property type="entry name" value="TRANSCRIPTIONAL ACTIVATOR DOMAIN"/>
    <property type="match status" value="1"/>
</dbReference>
<dbReference type="SMART" id="SM00421">
    <property type="entry name" value="HTH_LUXR"/>
    <property type="match status" value="1"/>
</dbReference>
<name>A0A9X2ZAL0_9MYCO</name>
<dbReference type="InterPro" id="IPR036388">
    <property type="entry name" value="WH-like_DNA-bd_sf"/>
</dbReference>
<dbReference type="GO" id="GO:0004016">
    <property type="term" value="F:adenylate cyclase activity"/>
    <property type="evidence" value="ECO:0007669"/>
    <property type="project" value="TreeGrafter"/>
</dbReference>
<evidence type="ECO:0000256" key="2">
    <source>
        <dbReference type="ARBA" id="ARBA00022840"/>
    </source>
</evidence>
<dbReference type="EMBL" id="JACKVK010000022">
    <property type="protein sequence ID" value="MCV7424779.1"/>
    <property type="molecule type" value="Genomic_DNA"/>
</dbReference>
<dbReference type="Gene3D" id="1.25.40.10">
    <property type="entry name" value="Tetratricopeptide repeat domain"/>
    <property type="match status" value="1"/>
</dbReference>
<dbReference type="CDD" id="cd06170">
    <property type="entry name" value="LuxR_C_like"/>
    <property type="match status" value="1"/>
</dbReference>
<dbReference type="RefSeq" id="WP_263999864.1">
    <property type="nucleotide sequence ID" value="NZ_JACKVK010000022.1"/>
</dbReference>
<evidence type="ECO:0000256" key="1">
    <source>
        <dbReference type="ARBA" id="ARBA00022741"/>
    </source>
</evidence>
<sequence length="915" mass="98172">MATSMVGRAAEARAVATLLDTAMHTPAGLVLDGEPGIGKTTVWLHARDAAAARGFTVLTARASQAESVFAYASLCDLLIDVGDLGADLPVPQRDAIAQVLARTNGNGATDLYAVGAAVLSILNRCARQAPVLLALDDLQWMDSSSRTAIAFAVRRLRGPVAVLGTTRIRTPDSRSTAWLQLFDPTALRRHTLAPLPATDLQLVISDELGVRLSVPDVMRVHQISGGNAFYAVELARARGRRGELVLSQSLTELVRAHIDGIDHDARRALLIAAAATTPTVELVSAVLNTDPARVVHFVNAAASAGIARLDGNVVVFAHPLLAMGVYEQATDAERREVHRRLATLVPEPESHARHLALAATVGDPAVVTALEVAAMSAVRRGAPAAASELLELAIQHGGDTPERRIQLASIRFASGDAPRARSLLEDLLAELPPSPLRGHAVALLGSVRMLDDNMIAAVALFEEAYGLARDDVALGVSASLSAAFAHYNAGDYAAGAGKVERAAKDADELDDPGTLSGALGMLVLMNFAMGRGVDEEVLRRSIDLQDRAAQTPIPLRATMHRAQLACWTGYFEEALAEYDLIRLTCVDRGHETDIQHVTLQMFMAQLWRGDYPAAQASVDDMTARAQLLDGEIALIAAKAMRCGLESVRGHVDEARNLAKAVAAAADRRGLQTVDDGTRAFIAAMEISLGNHELALAAAAPSLFGGRMVPLGTEIVTSLCVPDGVEALIHLDRQDEAVTFIRLLETNGERNDRPWMLAMGARCRAMWHAKNGDLDSALTTAELAMKHHARLPMPLEQARTQLLVGQLLRRHRRRDAAERTLRHASTTFEQLGAPLWANRTRIELDRMAGPRDVSNLTRSESRVAELAANGLSNKAIAAELFISHKTVDVHLGRVYRKLGVRSRSELARVMTEPGAP</sequence>
<evidence type="ECO:0000259" key="3">
    <source>
        <dbReference type="PROSITE" id="PS50043"/>
    </source>
</evidence>
<dbReference type="PRINTS" id="PR00038">
    <property type="entry name" value="HTHLUXR"/>
</dbReference>
<dbReference type="Gene3D" id="3.40.50.300">
    <property type="entry name" value="P-loop containing nucleotide triphosphate hydrolases"/>
    <property type="match status" value="1"/>
</dbReference>
<dbReference type="Proteomes" id="UP001141629">
    <property type="component" value="Unassembled WGS sequence"/>
</dbReference>
<dbReference type="SUPFAM" id="SSF46894">
    <property type="entry name" value="C-terminal effector domain of the bipartite response regulators"/>
    <property type="match status" value="1"/>
</dbReference>
<dbReference type="GO" id="GO:0005737">
    <property type="term" value="C:cytoplasm"/>
    <property type="evidence" value="ECO:0007669"/>
    <property type="project" value="TreeGrafter"/>
</dbReference>
<dbReference type="PANTHER" id="PTHR16305">
    <property type="entry name" value="TESTICULAR SOLUBLE ADENYLYL CYCLASE"/>
    <property type="match status" value="1"/>
</dbReference>
<dbReference type="GO" id="GO:0005524">
    <property type="term" value="F:ATP binding"/>
    <property type="evidence" value="ECO:0007669"/>
    <property type="project" value="UniProtKB-KW"/>
</dbReference>
<dbReference type="PROSITE" id="PS50043">
    <property type="entry name" value="HTH_LUXR_2"/>
    <property type="match status" value="1"/>
</dbReference>